<comment type="catalytic activity">
    <reaction evidence="1">
        <text>inosine + phosphate = alpha-D-ribose 1-phosphate + hypoxanthine</text>
        <dbReference type="Rhea" id="RHEA:27646"/>
        <dbReference type="ChEBI" id="CHEBI:17368"/>
        <dbReference type="ChEBI" id="CHEBI:17596"/>
        <dbReference type="ChEBI" id="CHEBI:43474"/>
        <dbReference type="ChEBI" id="CHEBI:57720"/>
        <dbReference type="EC" id="2.4.2.1"/>
    </reaction>
    <physiologicalReaction direction="left-to-right" evidence="1">
        <dbReference type="Rhea" id="RHEA:27647"/>
    </physiologicalReaction>
</comment>
<keyword evidence="4" id="KW-0479">Metal-binding</keyword>
<evidence type="ECO:0000256" key="9">
    <source>
        <dbReference type="ARBA" id="ARBA00049893"/>
    </source>
</evidence>
<evidence type="ECO:0000256" key="3">
    <source>
        <dbReference type="ARBA" id="ARBA00022679"/>
    </source>
</evidence>
<comment type="catalytic activity">
    <reaction evidence="8">
        <text>adenosine + phosphate = alpha-D-ribose 1-phosphate + adenine</text>
        <dbReference type="Rhea" id="RHEA:27642"/>
        <dbReference type="ChEBI" id="CHEBI:16335"/>
        <dbReference type="ChEBI" id="CHEBI:16708"/>
        <dbReference type="ChEBI" id="CHEBI:43474"/>
        <dbReference type="ChEBI" id="CHEBI:57720"/>
        <dbReference type="EC" id="2.4.2.1"/>
    </reaction>
    <physiologicalReaction direction="left-to-right" evidence="8">
        <dbReference type="Rhea" id="RHEA:27643"/>
    </physiologicalReaction>
</comment>
<keyword evidence="6" id="KW-0862">Zinc</keyword>
<dbReference type="InterPro" id="IPR003730">
    <property type="entry name" value="Cu_polyphenol_OxRdtase"/>
</dbReference>
<evidence type="ECO:0000256" key="2">
    <source>
        <dbReference type="ARBA" id="ARBA00007353"/>
    </source>
</evidence>
<organism evidence="11 12">
    <name type="scientific">Candidatus Paraprevotella stercoravium</name>
    <dbReference type="NCBI Taxonomy" id="2838725"/>
    <lineage>
        <taxon>Bacteria</taxon>
        <taxon>Pseudomonadati</taxon>
        <taxon>Bacteroidota</taxon>
        <taxon>Bacteroidia</taxon>
        <taxon>Bacteroidales</taxon>
        <taxon>Prevotellaceae</taxon>
        <taxon>Paraprevotella</taxon>
    </lineage>
</organism>
<keyword evidence="5" id="KW-0378">Hydrolase</keyword>
<evidence type="ECO:0000256" key="7">
    <source>
        <dbReference type="ARBA" id="ARBA00047989"/>
    </source>
</evidence>
<reference evidence="11" key="2">
    <citation type="submission" date="2021-04" db="EMBL/GenBank/DDBJ databases">
        <authorList>
            <person name="Gilroy R."/>
        </authorList>
    </citation>
    <scope>NUCLEOTIDE SEQUENCE</scope>
    <source>
        <strain evidence="11">G3-2149</strain>
    </source>
</reference>
<dbReference type="NCBIfam" id="TIGR00726">
    <property type="entry name" value="peptidoglycan editing factor PgeF"/>
    <property type="match status" value="1"/>
</dbReference>
<dbReference type="Proteomes" id="UP000823865">
    <property type="component" value="Unassembled WGS sequence"/>
</dbReference>
<evidence type="ECO:0000256" key="6">
    <source>
        <dbReference type="ARBA" id="ARBA00022833"/>
    </source>
</evidence>
<dbReference type="GO" id="GO:0017061">
    <property type="term" value="F:S-methyl-5-thioadenosine phosphorylase activity"/>
    <property type="evidence" value="ECO:0007669"/>
    <property type="project" value="UniProtKB-EC"/>
</dbReference>
<protein>
    <recommendedName>
        <fullName evidence="10">Purine nucleoside phosphorylase</fullName>
    </recommendedName>
</protein>
<evidence type="ECO:0000256" key="8">
    <source>
        <dbReference type="ARBA" id="ARBA00048968"/>
    </source>
</evidence>
<evidence type="ECO:0000256" key="10">
    <source>
        <dbReference type="RuleBase" id="RU361274"/>
    </source>
</evidence>
<evidence type="ECO:0000256" key="5">
    <source>
        <dbReference type="ARBA" id="ARBA00022801"/>
    </source>
</evidence>
<dbReference type="SUPFAM" id="SSF64438">
    <property type="entry name" value="CNF1/YfiH-like putative cysteine hydrolases"/>
    <property type="match status" value="1"/>
</dbReference>
<evidence type="ECO:0000256" key="1">
    <source>
        <dbReference type="ARBA" id="ARBA00000553"/>
    </source>
</evidence>
<comment type="catalytic activity">
    <reaction evidence="9">
        <text>S-methyl-5'-thioadenosine + phosphate = 5-(methylsulfanyl)-alpha-D-ribose 1-phosphate + adenine</text>
        <dbReference type="Rhea" id="RHEA:11852"/>
        <dbReference type="ChEBI" id="CHEBI:16708"/>
        <dbReference type="ChEBI" id="CHEBI:17509"/>
        <dbReference type="ChEBI" id="CHEBI:43474"/>
        <dbReference type="ChEBI" id="CHEBI:58533"/>
        <dbReference type="EC" id="2.4.2.28"/>
    </reaction>
    <physiologicalReaction direction="left-to-right" evidence="9">
        <dbReference type="Rhea" id="RHEA:11853"/>
    </physiologicalReaction>
</comment>
<accession>A0A9E2L824</accession>
<evidence type="ECO:0000313" key="12">
    <source>
        <dbReference type="Proteomes" id="UP000823865"/>
    </source>
</evidence>
<dbReference type="Gene3D" id="3.60.140.10">
    <property type="entry name" value="CNF1/YfiH-like putative cysteine hydrolases"/>
    <property type="match status" value="1"/>
</dbReference>
<evidence type="ECO:0000313" key="11">
    <source>
        <dbReference type="EMBL" id="MBU3854801.1"/>
    </source>
</evidence>
<reference evidence="11" key="1">
    <citation type="journal article" date="2021" name="PeerJ">
        <title>Extensive microbial diversity within the chicken gut microbiome revealed by metagenomics and culture.</title>
        <authorList>
            <person name="Gilroy R."/>
            <person name="Ravi A."/>
            <person name="Getino M."/>
            <person name="Pursley I."/>
            <person name="Horton D.L."/>
            <person name="Alikhan N.F."/>
            <person name="Baker D."/>
            <person name="Gharbi K."/>
            <person name="Hall N."/>
            <person name="Watson M."/>
            <person name="Adriaenssens E.M."/>
            <person name="Foster-Nyarko E."/>
            <person name="Jarju S."/>
            <person name="Secka A."/>
            <person name="Antonio M."/>
            <person name="Oren A."/>
            <person name="Chaudhuri R.R."/>
            <person name="La Ragione R."/>
            <person name="Hildebrand F."/>
            <person name="Pallen M.J."/>
        </authorList>
    </citation>
    <scope>NUCLEOTIDE SEQUENCE</scope>
    <source>
        <strain evidence="11">G3-2149</strain>
    </source>
</reference>
<dbReference type="EMBL" id="JAHLFU010000284">
    <property type="protein sequence ID" value="MBU3854801.1"/>
    <property type="molecule type" value="Genomic_DNA"/>
</dbReference>
<dbReference type="Pfam" id="PF02578">
    <property type="entry name" value="Cu-oxidase_4"/>
    <property type="match status" value="1"/>
</dbReference>
<comment type="caution">
    <text evidence="11">The sequence shown here is derived from an EMBL/GenBank/DDBJ whole genome shotgun (WGS) entry which is preliminary data.</text>
</comment>
<sequence length="276" mass="30443">MSRSDKETEKNPNLLHYDLGEDVVAFSTRRTGGVSEGNYASFNVNGYCGDNTLHVAANRQILCDYLQIDTSCLVLPHQTHSTRVKVIDEAVMGLSALQRAAMLEGVDALITSMRGVCIGVSTADCIPILLYDPVHQVIAAVHAGWRGTVGRIVVEALSEMFRTFQTSASDLRVAIGPGISGESFEVGNEVYETFASAGFPMERLAVKKTSIRNISEQSWFIDLWEANRMQLEARGVLPEHIFMAGICTYQHADEFFSARRLGINSGRIFNGIMMER</sequence>
<dbReference type="CDD" id="cd16833">
    <property type="entry name" value="YfiH"/>
    <property type="match status" value="1"/>
</dbReference>
<dbReference type="PANTHER" id="PTHR30616:SF2">
    <property type="entry name" value="PURINE NUCLEOSIDE PHOSPHORYLASE LACC1"/>
    <property type="match status" value="1"/>
</dbReference>
<dbReference type="AlphaFoldDB" id="A0A9E2L824"/>
<gene>
    <name evidence="11" type="primary">pgeF</name>
    <name evidence="11" type="ORF">H9789_13505</name>
</gene>
<evidence type="ECO:0000256" key="4">
    <source>
        <dbReference type="ARBA" id="ARBA00022723"/>
    </source>
</evidence>
<dbReference type="InterPro" id="IPR038371">
    <property type="entry name" value="Cu_polyphenol_OxRdtase_sf"/>
</dbReference>
<dbReference type="InterPro" id="IPR011324">
    <property type="entry name" value="Cytotoxic_necrot_fac-like_cat"/>
</dbReference>
<dbReference type="GO" id="GO:0016787">
    <property type="term" value="F:hydrolase activity"/>
    <property type="evidence" value="ECO:0007669"/>
    <property type="project" value="UniProtKB-KW"/>
</dbReference>
<name>A0A9E2L824_9BACT</name>
<comment type="similarity">
    <text evidence="2 10">Belongs to the purine nucleoside phosphorylase YfiH/LACC1 family.</text>
</comment>
<proteinExistence type="inferred from homology"/>
<dbReference type="GO" id="GO:0005507">
    <property type="term" value="F:copper ion binding"/>
    <property type="evidence" value="ECO:0007669"/>
    <property type="project" value="TreeGrafter"/>
</dbReference>
<dbReference type="PANTHER" id="PTHR30616">
    <property type="entry name" value="UNCHARACTERIZED PROTEIN YFIH"/>
    <property type="match status" value="1"/>
</dbReference>
<comment type="catalytic activity">
    <reaction evidence="7">
        <text>adenosine + H2O + H(+) = inosine + NH4(+)</text>
        <dbReference type="Rhea" id="RHEA:24408"/>
        <dbReference type="ChEBI" id="CHEBI:15377"/>
        <dbReference type="ChEBI" id="CHEBI:15378"/>
        <dbReference type="ChEBI" id="CHEBI:16335"/>
        <dbReference type="ChEBI" id="CHEBI:17596"/>
        <dbReference type="ChEBI" id="CHEBI:28938"/>
        <dbReference type="EC" id="3.5.4.4"/>
    </reaction>
    <physiologicalReaction direction="left-to-right" evidence="7">
        <dbReference type="Rhea" id="RHEA:24409"/>
    </physiologicalReaction>
</comment>
<keyword evidence="3" id="KW-0808">Transferase</keyword>